<feature type="chain" id="PRO_5043273697" evidence="2">
    <location>
        <begin position="21"/>
        <end position="348"/>
    </location>
</feature>
<evidence type="ECO:0000256" key="1">
    <source>
        <dbReference type="ARBA" id="ARBA00008814"/>
    </source>
</evidence>
<dbReference type="Gene3D" id="3.40.50.1980">
    <property type="entry name" value="Nitrogenase molybdenum iron protein domain"/>
    <property type="match status" value="2"/>
</dbReference>
<dbReference type="PROSITE" id="PS51257">
    <property type="entry name" value="PROKAR_LIPOPROTEIN"/>
    <property type="match status" value="1"/>
</dbReference>
<reference evidence="4" key="1">
    <citation type="submission" date="2020-05" db="EMBL/GenBank/DDBJ databases">
        <title>Genomic insights into acetone-butanol-ethanol (ABE) fermentation by sequencing solventogenic clostridia strains.</title>
        <authorList>
            <person name="Brown S."/>
        </authorList>
    </citation>
    <scope>NUCLEOTIDE SEQUENCE</scope>
    <source>
        <strain evidence="4">DJ126</strain>
    </source>
</reference>
<sequence length="348" mass="37474">MKRKFSLLITAIMLTTAIFTGCGNSINTNNSSDSEKSSSTAKASAAKTSYPVTFDAFDSEGKTYKQTFNNAPKKVITNNQSSTELLLTLGLKDSLIGTGDLDTPIPETLKANYESVAAIAKKGDAAKEVVVGSGADLVIGRAASFKDDKYGSIPSLNEVGINTYVQLASRMNTNITLDTIIQDVKNVGIIFDVQDKANSLADSMQKSLDDIKAKVPTDNPRKKIMVIVNYGAASFTVYGANASLQKEMLNILNADNVIEKGGSASLENIISTNPDHIIYVTATKNASSDADAVDRILAEPTIQNVTAIKNKSIISVDYTEFMGYGYRTFDCLEKLSSAFYPEVFKNKL</sequence>
<dbReference type="EMBL" id="JABSXK010000001">
    <property type="protein sequence ID" value="NRV09621.1"/>
    <property type="molecule type" value="Genomic_DNA"/>
</dbReference>
<dbReference type="InterPro" id="IPR050902">
    <property type="entry name" value="ABC_Transporter_SBP"/>
</dbReference>
<evidence type="ECO:0000259" key="3">
    <source>
        <dbReference type="PROSITE" id="PS50983"/>
    </source>
</evidence>
<name>A0A9Q5GSK1_CLOBE</name>
<evidence type="ECO:0000256" key="2">
    <source>
        <dbReference type="SAM" id="SignalP"/>
    </source>
</evidence>
<feature type="signal peptide" evidence="2">
    <location>
        <begin position="1"/>
        <end position="20"/>
    </location>
</feature>
<dbReference type="InterPro" id="IPR002491">
    <property type="entry name" value="ABC_transptr_periplasmic_BD"/>
</dbReference>
<dbReference type="PANTHER" id="PTHR30535:SF7">
    <property type="entry name" value="IRON(III) DICITRATE-BINDING PROTEIN"/>
    <property type="match status" value="1"/>
</dbReference>
<comment type="similarity">
    <text evidence="1">Belongs to the bacterial solute-binding protein 8 family.</text>
</comment>
<protein>
    <submittedName>
        <fullName evidence="4">Iron complex transport system substrate-binding protein</fullName>
    </submittedName>
</protein>
<dbReference type="Proteomes" id="UP000821656">
    <property type="component" value="Unassembled WGS sequence"/>
</dbReference>
<dbReference type="SUPFAM" id="SSF53807">
    <property type="entry name" value="Helical backbone' metal receptor"/>
    <property type="match status" value="1"/>
</dbReference>
<keyword evidence="2" id="KW-0732">Signal</keyword>
<dbReference type="RefSeq" id="WP_077309413.1">
    <property type="nucleotide sequence ID" value="NZ_CP016090.1"/>
</dbReference>
<evidence type="ECO:0000313" key="4">
    <source>
        <dbReference type="EMBL" id="NRV09621.1"/>
    </source>
</evidence>
<organism evidence="4 5">
    <name type="scientific">Clostridium beijerinckii</name>
    <name type="common">Clostridium MP</name>
    <dbReference type="NCBI Taxonomy" id="1520"/>
    <lineage>
        <taxon>Bacteria</taxon>
        <taxon>Bacillati</taxon>
        <taxon>Bacillota</taxon>
        <taxon>Clostridia</taxon>
        <taxon>Eubacteriales</taxon>
        <taxon>Clostridiaceae</taxon>
        <taxon>Clostridium</taxon>
    </lineage>
</organism>
<gene>
    <name evidence="4" type="ORF">DFH45_002584</name>
</gene>
<proteinExistence type="inferred from homology"/>
<feature type="domain" description="Fe/B12 periplasmic-binding" evidence="3">
    <location>
        <begin position="74"/>
        <end position="343"/>
    </location>
</feature>
<dbReference type="AlphaFoldDB" id="A0A9Q5GSK1"/>
<dbReference type="Pfam" id="PF01497">
    <property type="entry name" value="Peripla_BP_2"/>
    <property type="match status" value="1"/>
</dbReference>
<comment type="caution">
    <text evidence="4">The sequence shown here is derived from an EMBL/GenBank/DDBJ whole genome shotgun (WGS) entry which is preliminary data.</text>
</comment>
<evidence type="ECO:0000313" key="5">
    <source>
        <dbReference type="Proteomes" id="UP000821656"/>
    </source>
</evidence>
<accession>A0A9Q5GSK1</accession>
<dbReference type="PANTHER" id="PTHR30535">
    <property type="entry name" value="VITAMIN B12-BINDING PROTEIN"/>
    <property type="match status" value="1"/>
</dbReference>
<dbReference type="PROSITE" id="PS50983">
    <property type="entry name" value="FE_B12_PBP"/>
    <property type="match status" value="1"/>
</dbReference>